<dbReference type="SUPFAM" id="SSF50022">
    <property type="entry name" value="ISP domain"/>
    <property type="match status" value="1"/>
</dbReference>
<dbReference type="InterPro" id="IPR017941">
    <property type="entry name" value="Rieske_2Fe-2S"/>
</dbReference>
<gene>
    <name evidence="8" type="ORF">EAH82_18220</name>
</gene>
<dbReference type="Gene3D" id="2.102.10.10">
    <property type="entry name" value="Rieske [2Fe-2S] iron-sulphur domain"/>
    <property type="match status" value="1"/>
</dbReference>
<dbReference type="GO" id="GO:0016491">
    <property type="term" value="F:oxidoreductase activity"/>
    <property type="evidence" value="ECO:0007669"/>
    <property type="project" value="UniProtKB-KW"/>
</dbReference>
<dbReference type="PRINTS" id="PR00090">
    <property type="entry name" value="RNGDIOXGNASE"/>
</dbReference>
<comment type="caution">
    <text evidence="8">The sequence shown here is derived from an EMBL/GenBank/DDBJ whole genome shotgun (WGS) entry which is preliminary data.</text>
</comment>
<protein>
    <submittedName>
        <fullName evidence="8">Rieske (2Fe-2S) protein</fullName>
    </submittedName>
</protein>
<dbReference type="PANTHER" id="PTHR43756">
    <property type="entry name" value="CHOLINE MONOOXYGENASE, CHLOROPLASTIC"/>
    <property type="match status" value="1"/>
</dbReference>
<keyword evidence="3" id="KW-0479">Metal-binding</keyword>
<dbReference type="Pfam" id="PF00355">
    <property type="entry name" value="Rieske"/>
    <property type="match status" value="1"/>
</dbReference>
<dbReference type="SUPFAM" id="SSF55961">
    <property type="entry name" value="Bet v1-like"/>
    <property type="match status" value="1"/>
</dbReference>
<name>A0A502DJI9_9BURK</name>
<dbReference type="Pfam" id="PF00848">
    <property type="entry name" value="Ring_hydroxyl_A"/>
    <property type="match status" value="1"/>
</dbReference>
<keyword evidence="2" id="KW-0001">2Fe-2S</keyword>
<dbReference type="Gene3D" id="3.90.380.10">
    <property type="entry name" value="Naphthalene 1,2-dioxygenase Alpha Subunit, Chain A, domain 1"/>
    <property type="match status" value="1"/>
</dbReference>
<dbReference type="GO" id="GO:0051537">
    <property type="term" value="F:2 iron, 2 sulfur cluster binding"/>
    <property type="evidence" value="ECO:0007669"/>
    <property type="project" value="UniProtKB-KW"/>
</dbReference>
<comment type="similarity">
    <text evidence="1">Belongs to the bacterial ring-hydroxylating dioxygenase alpha subunit family.</text>
</comment>
<dbReference type="RefSeq" id="WP_140844201.1">
    <property type="nucleotide sequence ID" value="NZ_RCZI01000005.1"/>
</dbReference>
<keyword evidence="4" id="KW-0560">Oxidoreductase</keyword>
<sequence length="413" mass="46070">MTAHSTQERSTWPQNELTRVPYWVYDDQDVYRQEQEDIYQGPVWNYLGLEAELPEQGDYKTTFVGDMPVIVVRGEDGTISAFENRCAHRGSLLALKNRGKAKNFTCVYHAWSHDLQGNLKSVAFRRGINGEGGMPADFDLKQHGPRKLRTQTFCGLVFGTLSAETPDIETYLGEAVTARLRRVLHKPIRIYGQYTQALPNNWKLYFENVKDTYHSSLLHTFFATFKVSRLSQGGGVIVSDSGGHHVSYSLSHKGGKDEEFAKEGLRSNQEDFSLNDASVLDIVDEFGDGCHVQILSVFPGFVLQAIHNSLAVRQILPKSTRQTDLVWTLIGFTDDDERMQTLRMKHANLVGPAGYVSMEDGAVGGFVQRGTAGASCQSSVVMMGGASTSTSSSRASENSIRGFWKFYRNLVKL</sequence>
<keyword evidence="5" id="KW-0408">Iron</keyword>
<dbReference type="OrthoDB" id="9790995at2"/>
<dbReference type="InterPro" id="IPR036922">
    <property type="entry name" value="Rieske_2Fe-2S_sf"/>
</dbReference>
<proteinExistence type="inferred from homology"/>
<dbReference type="PROSITE" id="PS51296">
    <property type="entry name" value="RIESKE"/>
    <property type="match status" value="1"/>
</dbReference>
<evidence type="ECO:0000256" key="4">
    <source>
        <dbReference type="ARBA" id="ARBA00023002"/>
    </source>
</evidence>
<dbReference type="InterPro" id="IPR001663">
    <property type="entry name" value="Rng_hydr_dOase-A"/>
</dbReference>
<dbReference type="PANTHER" id="PTHR43756:SF1">
    <property type="entry name" value="3-PHENYLPROPIONATE_CINNAMIC ACID DIOXYGENASE SUBUNIT ALPHA"/>
    <property type="match status" value="1"/>
</dbReference>
<dbReference type="InterPro" id="IPR015879">
    <property type="entry name" value="Ring_hydroxy_dOase_asu_C_dom"/>
</dbReference>
<feature type="domain" description="Rieske" evidence="7">
    <location>
        <begin position="45"/>
        <end position="154"/>
    </location>
</feature>
<dbReference type="AlphaFoldDB" id="A0A502DJI9"/>
<evidence type="ECO:0000313" key="8">
    <source>
        <dbReference type="EMBL" id="TPG25468.1"/>
    </source>
</evidence>
<evidence type="ECO:0000313" key="9">
    <source>
        <dbReference type="Proteomes" id="UP000319212"/>
    </source>
</evidence>
<evidence type="ECO:0000259" key="7">
    <source>
        <dbReference type="PROSITE" id="PS51296"/>
    </source>
</evidence>
<evidence type="ECO:0000256" key="2">
    <source>
        <dbReference type="ARBA" id="ARBA00022714"/>
    </source>
</evidence>
<keyword evidence="6" id="KW-0411">Iron-sulfur</keyword>
<evidence type="ECO:0000256" key="5">
    <source>
        <dbReference type="ARBA" id="ARBA00023004"/>
    </source>
</evidence>
<dbReference type="Proteomes" id="UP000319212">
    <property type="component" value="Unassembled WGS sequence"/>
</dbReference>
<evidence type="ECO:0000256" key="1">
    <source>
        <dbReference type="ARBA" id="ARBA00008751"/>
    </source>
</evidence>
<dbReference type="GO" id="GO:0005506">
    <property type="term" value="F:iron ion binding"/>
    <property type="evidence" value="ECO:0007669"/>
    <property type="project" value="InterPro"/>
</dbReference>
<evidence type="ECO:0000256" key="3">
    <source>
        <dbReference type="ARBA" id="ARBA00022723"/>
    </source>
</evidence>
<organism evidence="8 9">
    <name type="scientific">Variovorax guangxiensis</name>
    <dbReference type="NCBI Taxonomy" id="1775474"/>
    <lineage>
        <taxon>Bacteria</taxon>
        <taxon>Pseudomonadati</taxon>
        <taxon>Pseudomonadota</taxon>
        <taxon>Betaproteobacteria</taxon>
        <taxon>Burkholderiales</taxon>
        <taxon>Comamonadaceae</taxon>
        <taxon>Variovorax</taxon>
    </lineage>
</organism>
<accession>A0A502DJI9</accession>
<reference evidence="8 9" key="1">
    <citation type="journal article" date="2019" name="Environ. Microbiol.">
        <title>Species interactions and distinct microbial communities in high Arctic permafrost affected cryosols are associated with the CH4 and CO2 gas fluxes.</title>
        <authorList>
            <person name="Altshuler I."/>
            <person name="Hamel J."/>
            <person name="Turney S."/>
            <person name="Magnuson E."/>
            <person name="Levesque R."/>
            <person name="Greer C."/>
            <person name="Whyte L.G."/>
        </authorList>
    </citation>
    <scope>NUCLEOTIDE SEQUENCE [LARGE SCALE GENOMIC DNA]</scope>
    <source>
        <strain evidence="8 9">S06.C</strain>
    </source>
</reference>
<evidence type="ECO:0000256" key="6">
    <source>
        <dbReference type="ARBA" id="ARBA00023014"/>
    </source>
</evidence>
<dbReference type="EMBL" id="RCZI01000005">
    <property type="protein sequence ID" value="TPG25468.1"/>
    <property type="molecule type" value="Genomic_DNA"/>
</dbReference>